<dbReference type="AlphaFoldDB" id="A0A640KMT8"/>
<feature type="transmembrane region" description="Helical" evidence="6">
    <location>
        <begin position="289"/>
        <end position="310"/>
    </location>
</feature>
<dbReference type="GO" id="GO:0005737">
    <property type="term" value="C:cytoplasm"/>
    <property type="evidence" value="ECO:0007669"/>
    <property type="project" value="TreeGrafter"/>
</dbReference>
<keyword evidence="2 6" id="KW-0812">Transmembrane</keyword>
<dbReference type="VEuPathDB" id="TriTrypDB:LtaPh_3103700"/>
<feature type="transmembrane region" description="Helical" evidence="6">
    <location>
        <begin position="525"/>
        <end position="545"/>
    </location>
</feature>
<evidence type="ECO:0000256" key="1">
    <source>
        <dbReference type="ARBA" id="ARBA00004141"/>
    </source>
</evidence>
<keyword evidence="9" id="KW-1185">Reference proteome</keyword>
<feature type="transmembrane region" description="Helical" evidence="6">
    <location>
        <begin position="448"/>
        <end position="467"/>
    </location>
</feature>
<sequence>MLPAPCLSSIHYSLSLSSGDTPQHLPTILTRNSHQSDSAPLSVGRRLIERSTPFHNFRHLPPSVFPYDTLSPFAFALPHEIWRATDPRPDTHTQRVPSATPSLSVPSLRIADINETSYVQRRPSLSPPSNSEQVSVYTVSVCHLALPEKHNRTAAIMPHIGSHDSHAEELHTSRGGASNDQPSLSTHIDIEVAQGYDGKYASGVEEVSSTEAPHPYDFSQYDPKRRIELQDKIRADRVTRRLVPKNVFQKHFDYFVPYGGLVSTGLNLASSSIGAGIIALPYAFNASGLVMGIIYMIMISYLTIYSYYLLGQAGTKTGLRNYEQIVRTLMGPGADYFLAFCMWVLSFGSEVSYIISVKDVLTAFLEDADNTPEFFLNIWGQRLLTFIVWLVAMLPLCLPKEINSLRYFSCVAIVFIVYFVIAIVVHSAQNGLRADPRPEINMVTTGNPAVAGMSTFIFAFLSQLNAYESYEEMSNPTPARLTVGASISVGIVFVLYCLAGIFGYLDFGAEMTGSALKKYTPVKDVMMGIGYVGILFKLCVGFGLHMIPVRDAIYHCVRVDVHVFPWWKNACVCAFMALLSLVAGLFIPSINVVFGLVGGFSGGFIGFIYPSFMVMYSGNWSLASVGWFHYLSTYFLLVVGVIGVVWGTASSIYGEI</sequence>
<feature type="transmembrane region" description="Helical" evidence="6">
    <location>
        <begin position="593"/>
        <end position="615"/>
    </location>
</feature>
<name>A0A640KMT8_LEITA</name>
<evidence type="ECO:0000313" key="8">
    <source>
        <dbReference type="EMBL" id="GET91026.1"/>
    </source>
</evidence>
<evidence type="ECO:0000256" key="6">
    <source>
        <dbReference type="SAM" id="Phobius"/>
    </source>
</evidence>
<dbReference type="GO" id="GO:0015179">
    <property type="term" value="F:L-amino acid transmembrane transporter activity"/>
    <property type="evidence" value="ECO:0007669"/>
    <property type="project" value="TreeGrafter"/>
</dbReference>
<dbReference type="InterPro" id="IPR013057">
    <property type="entry name" value="AA_transpt_TM"/>
</dbReference>
<protein>
    <submittedName>
        <fullName evidence="8">Amino acid permease, putative</fullName>
    </submittedName>
</protein>
<comment type="subcellular location">
    <subcellularLocation>
        <location evidence="1">Membrane</location>
        <topology evidence="1">Multi-pass membrane protein</topology>
    </subcellularLocation>
</comment>
<gene>
    <name evidence="8" type="ORF">LtaPh_3103700</name>
</gene>
<feature type="region of interest" description="Disordered" evidence="5">
    <location>
        <begin position="164"/>
        <end position="183"/>
    </location>
</feature>
<organism evidence="8 9">
    <name type="scientific">Leishmania tarentolae</name>
    <name type="common">Sauroleishmania tarentolae</name>
    <dbReference type="NCBI Taxonomy" id="5689"/>
    <lineage>
        <taxon>Eukaryota</taxon>
        <taxon>Discoba</taxon>
        <taxon>Euglenozoa</taxon>
        <taxon>Kinetoplastea</taxon>
        <taxon>Metakinetoplastina</taxon>
        <taxon>Trypanosomatida</taxon>
        <taxon>Trypanosomatidae</taxon>
        <taxon>Leishmaniinae</taxon>
        <taxon>Leishmania</taxon>
        <taxon>lizard Leishmania</taxon>
    </lineage>
</organism>
<evidence type="ECO:0000256" key="4">
    <source>
        <dbReference type="ARBA" id="ARBA00023136"/>
    </source>
</evidence>
<dbReference type="Pfam" id="PF01490">
    <property type="entry name" value="Aa_trans"/>
    <property type="match status" value="1"/>
</dbReference>
<dbReference type="PANTHER" id="PTHR22950:SF301">
    <property type="entry name" value="ACID TRANSPORTER, PUTATIVE-RELATED"/>
    <property type="match status" value="1"/>
</dbReference>
<evidence type="ECO:0000256" key="2">
    <source>
        <dbReference type="ARBA" id="ARBA00022692"/>
    </source>
</evidence>
<dbReference type="OrthoDB" id="438545at2759"/>
<accession>A0A640KMT8</accession>
<dbReference type="EMBL" id="BLBS01000044">
    <property type="protein sequence ID" value="GET91026.1"/>
    <property type="molecule type" value="Genomic_DNA"/>
</dbReference>
<feature type="transmembrane region" description="Helical" evidence="6">
    <location>
        <begin position="336"/>
        <end position="356"/>
    </location>
</feature>
<feature type="transmembrane region" description="Helical" evidence="6">
    <location>
        <begin position="376"/>
        <end position="398"/>
    </location>
</feature>
<reference evidence="8" key="1">
    <citation type="submission" date="2019-11" db="EMBL/GenBank/DDBJ databases">
        <title>Leishmania tarentolae CDS.</title>
        <authorList>
            <person name="Goto Y."/>
            <person name="Yamagishi J."/>
        </authorList>
    </citation>
    <scope>NUCLEOTIDE SEQUENCE [LARGE SCALE GENOMIC DNA]</scope>
    <source>
        <strain evidence="8">Parrot Tar II</strain>
    </source>
</reference>
<evidence type="ECO:0000256" key="3">
    <source>
        <dbReference type="ARBA" id="ARBA00022989"/>
    </source>
</evidence>
<feature type="transmembrane region" description="Helical" evidence="6">
    <location>
        <begin position="627"/>
        <end position="649"/>
    </location>
</feature>
<keyword evidence="4 6" id="KW-0472">Membrane</keyword>
<evidence type="ECO:0000256" key="5">
    <source>
        <dbReference type="SAM" id="MobiDB-lite"/>
    </source>
</evidence>
<dbReference type="GO" id="GO:0016020">
    <property type="term" value="C:membrane"/>
    <property type="evidence" value="ECO:0007669"/>
    <property type="project" value="UniProtKB-SubCell"/>
</dbReference>
<feature type="transmembrane region" description="Helical" evidence="6">
    <location>
        <begin position="479"/>
        <end position="505"/>
    </location>
</feature>
<feature type="transmembrane region" description="Helical" evidence="6">
    <location>
        <begin position="405"/>
        <end position="428"/>
    </location>
</feature>
<dbReference type="PANTHER" id="PTHR22950">
    <property type="entry name" value="AMINO ACID TRANSPORTER"/>
    <property type="match status" value="1"/>
</dbReference>
<proteinExistence type="predicted"/>
<evidence type="ECO:0000259" key="7">
    <source>
        <dbReference type="Pfam" id="PF01490"/>
    </source>
</evidence>
<feature type="transmembrane region" description="Helical" evidence="6">
    <location>
        <begin position="566"/>
        <end position="587"/>
    </location>
</feature>
<evidence type="ECO:0000313" key="9">
    <source>
        <dbReference type="Proteomes" id="UP000419144"/>
    </source>
</evidence>
<feature type="domain" description="Amino acid transporter transmembrane" evidence="7">
    <location>
        <begin position="262"/>
        <end position="652"/>
    </location>
</feature>
<comment type="caution">
    <text evidence="8">The sequence shown here is derived from an EMBL/GenBank/DDBJ whole genome shotgun (WGS) entry which is preliminary data.</text>
</comment>
<keyword evidence="3 6" id="KW-1133">Transmembrane helix</keyword>
<dbReference type="Proteomes" id="UP000419144">
    <property type="component" value="Unassembled WGS sequence"/>
</dbReference>